<organism evidence="3 4">
    <name type="scientific">Verruconis gallopava</name>
    <dbReference type="NCBI Taxonomy" id="253628"/>
    <lineage>
        <taxon>Eukaryota</taxon>
        <taxon>Fungi</taxon>
        <taxon>Dikarya</taxon>
        <taxon>Ascomycota</taxon>
        <taxon>Pezizomycotina</taxon>
        <taxon>Dothideomycetes</taxon>
        <taxon>Pleosporomycetidae</taxon>
        <taxon>Venturiales</taxon>
        <taxon>Sympoventuriaceae</taxon>
        <taxon>Verruconis</taxon>
    </lineage>
</organism>
<dbReference type="OrthoDB" id="3454835at2759"/>
<evidence type="ECO:0000313" key="4">
    <source>
        <dbReference type="Proteomes" id="UP000053259"/>
    </source>
</evidence>
<dbReference type="HOGENOM" id="CLU_115019_3_0_1"/>
<protein>
    <recommendedName>
        <fullName evidence="2">EthD domain-containing protein</fullName>
    </recommendedName>
</protein>
<dbReference type="Gene3D" id="3.30.70.100">
    <property type="match status" value="1"/>
</dbReference>
<dbReference type="GO" id="GO:0016491">
    <property type="term" value="F:oxidoreductase activity"/>
    <property type="evidence" value="ECO:0007669"/>
    <property type="project" value="InterPro"/>
</dbReference>
<comment type="similarity">
    <text evidence="1">Belongs to the tpcK family.</text>
</comment>
<dbReference type="VEuPathDB" id="FungiDB:PV09_09534"/>
<keyword evidence="4" id="KW-1185">Reference proteome</keyword>
<dbReference type="SUPFAM" id="SSF54909">
    <property type="entry name" value="Dimeric alpha+beta barrel"/>
    <property type="match status" value="1"/>
</dbReference>
<feature type="domain" description="EthD" evidence="2">
    <location>
        <begin position="38"/>
        <end position="128"/>
    </location>
</feature>
<dbReference type="InterPro" id="IPR009799">
    <property type="entry name" value="EthD_dom"/>
</dbReference>
<reference evidence="3 4" key="1">
    <citation type="submission" date="2015-01" db="EMBL/GenBank/DDBJ databases">
        <title>The Genome Sequence of Ochroconis gallopava CBS43764.</title>
        <authorList>
            <consortium name="The Broad Institute Genomics Platform"/>
            <person name="Cuomo C."/>
            <person name="de Hoog S."/>
            <person name="Gorbushina A."/>
            <person name="Stielow B."/>
            <person name="Teixiera M."/>
            <person name="Abouelleil A."/>
            <person name="Chapman S.B."/>
            <person name="Priest M."/>
            <person name="Young S.K."/>
            <person name="Wortman J."/>
            <person name="Nusbaum C."/>
            <person name="Birren B."/>
        </authorList>
    </citation>
    <scope>NUCLEOTIDE SEQUENCE [LARGE SCALE GENOMIC DNA]</scope>
    <source>
        <strain evidence="3 4">CBS 43764</strain>
    </source>
</reference>
<evidence type="ECO:0000259" key="2">
    <source>
        <dbReference type="Pfam" id="PF07110"/>
    </source>
</evidence>
<dbReference type="Pfam" id="PF07110">
    <property type="entry name" value="EthD"/>
    <property type="match status" value="1"/>
</dbReference>
<dbReference type="AlphaFoldDB" id="A0A0D1ZW46"/>
<dbReference type="InParanoid" id="A0A0D1ZW46"/>
<dbReference type="STRING" id="253628.A0A0D1ZW46"/>
<accession>A0A0D1ZW46</accession>
<evidence type="ECO:0000256" key="1">
    <source>
        <dbReference type="ARBA" id="ARBA00005986"/>
    </source>
</evidence>
<dbReference type="EMBL" id="KN847603">
    <property type="protein sequence ID" value="KIV98707.1"/>
    <property type="molecule type" value="Genomic_DNA"/>
</dbReference>
<dbReference type="RefSeq" id="XP_016208577.1">
    <property type="nucleotide sequence ID" value="XM_016363607.1"/>
</dbReference>
<dbReference type="Proteomes" id="UP000053259">
    <property type="component" value="Unassembled WGS sequence"/>
</dbReference>
<sequence>MTWDKIDHKFTFPELSYGAESNYQPCIKVSVFFKKIDSIDYETFFGHWRTVHADLAVATQAFKDHIVRYAQHHQTPEMKERARSLGENCLDYDGCAQLWVRSWDDWLAFYNSKEYAAALSEDCQRFMALPMTYMVGYEILIVGSAAAEVGGKDGMKISRSS</sequence>
<evidence type="ECO:0000313" key="3">
    <source>
        <dbReference type="EMBL" id="KIV98707.1"/>
    </source>
</evidence>
<name>A0A0D1ZW46_9PEZI</name>
<gene>
    <name evidence="3" type="ORF">PV09_09534</name>
</gene>
<proteinExistence type="inferred from homology"/>
<dbReference type="GeneID" id="27317507"/>
<dbReference type="InterPro" id="IPR011008">
    <property type="entry name" value="Dimeric_a/b-barrel"/>
</dbReference>